<dbReference type="Gene3D" id="1.50.10.10">
    <property type="match status" value="1"/>
</dbReference>
<comment type="subcellular location">
    <subcellularLocation>
        <location evidence="1">Endoplasmic reticulum membrane</location>
        <topology evidence="1">Single-pass type II membrane protein</topology>
    </subcellularLocation>
</comment>
<evidence type="ECO:0000256" key="9">
    <source>
        <dbReference type="ARBA" id="ARBA00023180"/>
    </source>
</evidence>
<reference evidence="13 14" key="1">
    <citation type="journal article" date="2020" name="J. Phycol.">
        <title>Comparative genome analysis reveals Cyanidiococcus gen. nov., a new extremophilic red algal genus sister to Cyanidioschyzon (Cyanidioschyzonaceae, Rhodophyta).</title>
        <authorList>
            <person name="Liu S.-L."/>
            <person name="Chiang Y.-R."/>
            <person name="Yoon H.S."/>
            <person name="Fu H.-Y."/>
        </authorList>
    </citation>
    <scope>NUCLEOTIDE SEQUENCE [LARGE SCALE GENOMIC DNA]</scope>
    <source>
        <strain evidence="13 14">THAL066</strain>
    </source>
</reference>
<dbReference type="AlphaFoldDB" id="A0A7J7ISF9"/>
<accession>A0A7J7ISF9</accession>
<gene>
    <name evidence="13" type="ORF">F1559_005101</name>
</gene>
<evidence type="ECO:0000259" key="12">
    <source>
        <dbReference type="Pfam" id="PF03200"/>
    </source>
</evidence>
<evidence type="ECO:0000256" key="5">
    <source>
        <dbReference type="ARBA" id="ARBA00022824"/>
    </source>
</evidence>
<keyword evidence="5" id="KW-0256">Endoplasmic reticulum</keyword>
<evidence type="ECO:0000256" key="3">
    <source>
        <dbReference type="ARBA" id="ARBA00022692"/>
    </source>
</evidence>
<dbReference type="OrthoDB" id="410058at2759"/>
<evidence type="ECO:0000256" key="6">
    <source>
        <dbReference type="ARBA" id="ARBA00022968"/>
    </source>
</evidence>
<evidence type="ECO:0000313" key="13">
    <source>
        <dbReference type="EMBL" id="KAF6005497.1"/>
    </source>
</evidence>
<evidence type="ECO:0000256" key="2">
    <source>
        <dbReference type="ARBA" id="ARBA00010833"/>
    </source>
</evidence>
<sequence>MNATRFASMLEQAEKRFEERFQEVFPRIRASQFNTRQVAQAQEALAGLLGGISYFYGSLIVEENQTGVESEPISITQPLALISAVPSENKFPRGFLWDEGFHHLLIQRWDPELSFICLHSWLQLTMESGWIPRELAPGIEARSRFPKDLTKLLVQSERVANPPTLLIPLHRHWRMLQEAFPLVELDTLLSLCAEGGDAALVDYTAMILDKSIDRCETVTRVADTAQRLTDLALQKMARYLLWLNKTQEHYGWFGRNLTTLRVQDGDYPTTLASGFDDFPRAPVASAREAHVDLLSWILYGIGRLVAWVPYDGRAVDSHKHILHELRSLEKSLQRRLFDIHWSSKADMFCDMDQAESSASESASPWQHHCHLGYPTLLPLSLGLLPVNATQTRALLEAAADPRQLWSPYGLRSLSAADPFYMRGDRYWTGPIWVPMNYLTLAALKEKYARLPGPSQKSAAHLYERTRQAIIETVLREHERTGFFWEHYDPATGRGGGGHPFTGWTALVVLIMDEDYSGIIDSDGSFLVD</sequence>
<dbReference type="SUPFAM" id="SSF48208">
    <property type="entry name" value="Six-hairpin glycosidases"/>
    <property type="match status" value="1"/>
</dbReference>
<organism evidence="13 14">
    <name type="scientific">Cyanidiococcus yangmingshanensis</name>
    <dbReference type="NCBI Taxonomy" id="2690220"/>
    <lineage>
        <taxon>Eukaryota</taxon>
        <taxon>Rhodophyta</taxon>
        <taxon>Bangiophyceae</taxon>
        <taxon>Cyanidiales</taxon>
        <taxon>Cyanidiaceae</taxon>
        <taxon>Cyanidiococcus</taxon>
    </lineage>
</organism>
<comment type="caution">
    <text evidence="13">The sequence shown here is derived from an EMBL/GenBank/DDBJ whole genome shotgun (WGS) entry which is preliminary data.</text>
</comment>
<evidence type="ECO:0000256" key="10">
    <source>
        <dbReference type="ARBA" id="ARBA00023295"/>
    </source>
</evidence>
<keyword evidence="9" id="KW-0325">Glycoprotein</keyword>
<keyword evidence="3" id="KW-0812">Transmembrane</keyword>
<name>A0A7J7ISF9_9RHOD</name>
<dbReference type="InterPro" id="IPR004888">
    <property type="entry name" value="Glycoside_hydrolase_63"/>
</dbReference>
<keyword evidence="7" id="KW-1133">Transmembrane helix</keyword>
<evidence type="ECO:0000256" key="7">
    <source>
        <dbReference type="ARBA" id="ARBA00022989"/>
    </source>
</evidence>
<dbReference type="GO" id="GO:0004573">
    <property type="term" value="F:Glc3Man9GlcNAc2 oligosaccharide glucosidase activity"/>
    <property type="evidence" value="ECO:0007669"/>
    <property type="project" value="UniProtKB-EC"/>
</dbReference>
<comment type="similarity">
    <text evidence="2">Belongs to the glycosyl hydrolase 63 family.</text>
</comment>
<feature type="domain" description="Glycosyl hydrolase family 63 C-terminal" evidence="12">
    <location>
        <begin position="4"/>
        <end position="513"/>
    </location>
</feature>
<evidence type="ECO:0000313" key="14">
    <source>
        <dbReference type="Proteomes" id="UP000530660"/>
    </source>
</evidence>
<keyword evidence="10" id="KW-0326">Glycosidase</keyword>
<evidence type="ECO:0000256" key="4">
    <source>
        <dbReference type="ARBA" id="ARBA00022801"/>
    </source>
</evidence>
<dbReference type="EMBL" id="VWRR01000001">
    <property type="protein sequence ID" value="KAF6005497.1"/>
    <property type="molecule type" value="Genomic_DNA"/>
</dbReference>
<keyword evidence="4" id="KW-0378">Hydrolase</keyword>
<dbReference type="GO" id="GO:0009311">
    <property type="term" value="P:oligosaccharide metabolic process"/>
    <property type="evidence" value="ECO:0007669"/>
    <property type="project" value="InterPro"/>
</dbReference>
<dbReference type="InterPro" id="IPR031335">
    <property type="entry name" value="Glyco_hydro_63_C"/>
</dbReference>
<evidence type="ECO:0000256" key="8">
    <source>
        <dbReference type="ARBA" id="ARBA00023136"/>
    </source>
</evidence>
<dbReference type="GO" id="GO:0006487">
    <property type="term" value="P:protein N-linked glycosylation"/>
    <property type="evidence" value="ECO:0007669"/>
    <property type="project" value="TreeGrafter"/>
</dbReference>
<proteinExistence type="inferred from homology"/>
<keyword evidence="14" id="KW-1185">Reference proteome</keyword>
<protein>
    <recommendedName>
        <fullName evidence="11">mannosyl-oligosaccharide glucosidase</fullName>
        <ecNumber evidence="11">3.2.1.106</ecNumber>
    </recommendedName>
</protein>
<dbReference type="Proteomes" id="UP000530660">
    <property type="component" value="Unassembled WGS sequence"/>
</dbReference>
<keyword evidence="6" id="KW-0735">Signal-anchor</keyword>
<dbReference type="InterPro" id="IPR012341">
    <property type="entry name" value="6hp_glycosidase-like_sf"/>
</dbReference>
<evidence type="ECO:0000256" key="1">
    <source>
        <dbReference type="ARBA" id="ARBA00004648"/>
    </source>
</evidence>
<dbReference type="InterPro" id="IPR008928">
    <property type="entry name" value="6-hairpin_glycosidase_sf"/>
</dbReference>
<dbReference type="PANTHER" id="PTHR10412:SF11">
    <property type="entry name" value="MANNOSYL-OLIGOSACCHARIDE GLUCOSIDASE"/>
    <property type="match status" value="1"/>
</dbReference>
<dbReference type="PANTHER" id="PTHR10412">
    <property type="entry name" value="MANNOSYL-OLIGOSACCHARIDE GLUCOSIDASE"/>
    <property type="match status" value="1"/>
</dbReference>
<dbReference type="GO" id="GO:0005789">
    <property type="term" value="C:endoplasmic reticulum membrane"/>
    <property type="evidence" value="ECO:0007669"/>
    <property type="project" value="UniProtKB-SubCell"/>
</dbReference>
<dbReference type="Pfam" id="PF03200">
    <property type="entry name" value="Glyco_hydro_63"/>
    <property type="match status" value="1"/>
</dbReference>
<keyword evidence="8" id="KW-0472">Membrane</keyword>
<evidence type="ECO:0000256" key="11">
    <source>
        <dbReference type="ARBA" id="ARBA00038888"/>
    </source>
</evidence>
<dbReference type="EC" id="3.2.1.106" evidence="11"/>